<dbReference type="Proteomes" id="UP000195402">
    <property type="component" value="Unassembled WGS sequence"/>
</dbReference>
<dbReference type="AlphaFoldDB" id="A0A200Q4H6"/>
<gene>
    <name evidence="2" type="ORF">BVC80_441g115</name>
</gene>
<protein>
    <submittedName>
        <fullName evidence="2">Ubiquitin E2 variant</fullName>
    </submittedName>
</protein>
<dbReference type="InterPro" id="IPR052070">
    <property type="entry name" value="ESCRT-I_UEV_domain"/>
</dbReference>
<accession>A0A200Q4H6</accession>
<dbReference type="Pfam" id="PF05743">
    <property type="entry name" value="UEV"/>
    <property type="match status" value="1"/>
</dbReference>
<evidence type="ECO:0000259" key="1">
    <source>
        <dbReference type="PROSITE" id="PS51322"/>
    </source>
</evidence>
<organism evidence="2 3">
    <name type="scientific">Macleaya cordata</name>
    <name type="common">Five-seeded plume-poppy</name>
    <name type="synonym">Bocconia cordata</name>
    <dbReference type="NCBI Taxonomy" id="56857"/>
    <lineage>
        <taxon>Eukaryota</taxon>
        <taxon>Viridiplantae</taxon>
        <taxon>Streptophyta</taxon>
        <taxon>Embryophyta</taxon>
        <taxon>Tracheophyta</taxon>
        <taxon>Spermatophyta</taxon>
        <taxon>Magnoliopsida</taxon>
        <taxon>Ranunculales</taxon>
        <taxon>Papaveraceae</taxon>
        <taxon>Papaveroideae</taxon>
        <taxon>Macleaya</taxon>
    </lineage>
</organism>
<dbReference type="InParanoid" id="A0A200Q4H6"/>
<dbReference type="InterPro" id="IPR016135">
    <property type="entry name" value="UBQ-conjugating_enzyme/RWD"/>
</dbReference>
<dbReference type="InterPro" id="IPR008883">
    <property type="entry name" value="UEV_N"/>
</dbReference>
<evidence type="ECO:0000313" key="3">
    <source>
        <dbReference type="Proteomes" id="UP000195402"/>
    </source>
</evidence>
<feature type="domain" description="UEV" evidence="1">
    <location>
        <begin position="14"/>
        <end position="151"/>
    </location>
</feature>
<dbReference type="PANTHER" id="PTHR23306:SF21">
    <property type="entry name" value="UBIQUITIN-CONJUGATING ENZYME_RWD-LIKE PROTEIN"/>
    <property type="match status" value="1"/>
</dbReference>
<dbReference type="EMBL" id="MVGT01003118">
    <property type="protein sequence ID" value="OVA05362.1"/>
    <property type="molecule type" value="Genomic_DNA"/>
</dbReference>
<keyword evidence="3" id="KW-1185">Reference proteome</keyword>
<dbReference type="GO" id="GO:0008333">
    <property type="term" value="P:endosome to lysosome transport"/>
    <property type="evidence" value="ECO:0007669"/>
    <property type="project" value="TreeGrafter"/>
</dbReference>
<dbReference type="GO" id="GO:0015031">
    <property type="term" value="P:protein transport"/>
    <property type="evidence" value="ECO:0007669"/>
    <property type="project" value="InterPro"/>
</dbReference>
<dbReference type="OMA" id="PFQQENE"/>
<proteinExistence type="predicted"/>
<comment type="caution">
    <text evidence="2">The sequence shown here is derived from an EMBL/GenBank/DDBJ whole genome shotgun (WGS) entry which is preliminary data.</text>
</comment>
<dbReference type="PANTHER" id="PTHR23306">
    <property type="entry name" value="TUMOR SUSCEPTIBILITY GENE 101 PROTEIN-RELATED"/>
    <property type="match status" value="1"/>
</dbReference>
<dbReference type="SUPFAM" id="SSF54495">
    <property type="entry name" value="UBC-like"/>
    <property type="match status" value="1"/>
</dbReference>
<name>A0A200Q4H6_MACCD</name>
<dbReference type="OrthoDB" id="306304at2759"/>
<dbReference type="GO" id="GO:0000813">
    <property type="term" value="C:ESCRT I complex"/>
    <property type="evidence" value="ECO:0007669"/>
    <property type="project" value="TreeGrafter"/>
</dbReference>
<dbReference type="CDD" id="cd11685">
    <property type="entry name" value="UEV_TSG101-like"/>
    <property type="match status" value="1"/>
</dbReference>
<dbReference type="STRING" id="56857.A0A200Q4H6"/>
<dbReference type="PROSITE" id="PS51322">
    <property type="entry name" value="UEV"/>
    <property type="match status" value="1"/>
</dbReference>
<evidence type="ECO:0000313" key="2">
    <source>
        <dbReference type="EMBL" id="OVA05362.1"/>
    </source>
</evidence>
<dbReference type="Gene3D" id="3.10.110.10">
    <property type="entry name" value="Ubiquitin Conjugating Enzyme"/>
    <property type="match status" value="1"/>
</dbReference>
<sequence>MAPATSIKFIDAALSCSGPLTLSYEEPNRKWIIREHLISLLQEFESLVPSIDTFTYNDGTTVNLLNVNGFLQVSPSTPPIPLTIWIHQNYPTSPPLVFLSSIHRDHPFVDSSGSITSPYLETWAYPRSNLLDLARNLVRLFAHHPTFFSVSATIFSNYTDPSKIEALDRLVATLQSDRGDIAGQSRGRYRGIIRVAGGTCCSN</sequence>
<reference evidence="2 3" key="1">
    <citation type="journal article" date="2017" name="Mol. Plant">
        <title>The Genome of Medicinal Plant Macleaya cordata Provides New Insights into Benzylisoquinoline Alkaloids Metabolism.</title>
        <authorList>
            <person name="Liu X."/>
            <person name="Liu Y."/>
            <person name="Huang P."/>
            <person name="Ma Y."/>
            <person name="Qing Z."/>
            <person name="Tang Q."/>
            <person name="Cao H."/>
            <person name="Cheng P."/>
            <person name="Zheng Y."/>
            <person name="Yuan Z."/>
            <person name="Zhou Y."/>
            <person name="Liu J."/>
            <person name="Tang Z."/>
            <person name="Zhuo Y."/>
            <person name="Zhang Y."/>
            <person name="Yu L."/>
            <person name="Huang J."/>
            <person name="Yang P."/>
            <person name="Peng Q."/>
            <person name="Zhang J."/>
            <person name="Jiang W."/>
            <person name="Zhang Z."/>
            <person name="Lin K."/>
            <person name="Ro D.K."/>
            <person name="Chen X."/>
            <person name="Xiong X."/>
            <person name="Shang Y."/>
            <person name="Huang S."/>
            <person name="Zeng J."/>
        </authorList>
    </citation>
    <scope>NUCLEOTIDE SEQUENCE [LARGE SCALE GENOMIC DNA]</scope>
    <source>
        <strain evidence="3">cv. BLH2017</strain>
        <tissue evidence="2">Root</tissue>
    </source>
</reference>
<dbReference type="GO" id="GO:0043130">
    <property type="term" value="F:ubiquitin binding"/>
    <property type="evidence" value="ECO:0007669"/>
    <property type="project" value="TreeGrafter"/>
</dbReference>